<evidence type="ECO:0000313" key="2">
    <source>
        <dbReference type="Proteomes" id="UP000827737"/>
    </source>
</evidence>
<dbReference type="EMBL" id="OK040786">
    <property type="protein sequence ID" value="UDL15340.1"/>
    <property type="molecule type" value="Genomic_DNA"/>
</dbReference>
<organism evidence="1 2">
    <name type="scientific">Gordonia phage Kudefre</name>
    <dbReference type="NCBI Taxonomy" id="2885975"/>
    <lineage>
        <taxon>Viruses</taxon>
        <taxon>Duplodnaviria</taxon>
        <taxon>Heunggongvirae</taxon>
        <taxon>Uroviricota</taxon>
        <taxon>Caudoviricetes</taxon>
        <taxon>Deeyouvirinae</taxon>
        <taxon>Octobienvirus</taxon>
        <taxon>Octobienvirus kudefre</taxon>
    </lineage>
</organism>
<protein>
    <submittedName>
        <fullName evidence="1">AAA-ATPase</fullName>
    </submittedName>
</protein>
<dbReference type="Proteomes" id="UP000827737">
    <property type="component" value="Segment"/>
</dbReference>
<evidence type="ECO:0000313" key="1">
    <source>
        <dbReference type="EMBL" id="UDL15340.1"/>
    </source>
</evidence>
<gene>
    <name evidence="1" type="primary">122</name>
    <name evidence="1" type="ORF">SEA_KUDEFRE_122</name>
</gene>
<reference evidence="1 2" key="1">
    <citation type="submission" date="2021-09" db="EMBL/GenBank/DDBJ databases">
        <authorList>
            <person name="DeLeon-Fernandez R.L."/>
            <person name="Alejandro-Iglesias T.M."/>
            <person name="Baez-Cruz V.A."/>
            <person name="Bragalone-Rodriguez T."/>
            <person name="Braun-Zayas A."/>
            <person name="Carattini-Rivera A.Z."/>
            <person name="Castello-Casta F.M."/>
            <person name="Delgado-Torres D.N."/>
            <person name="Lopez-Castro L."/>
            <person name="Rivera-Torres A.P."/>
            <person name="Rodriguez-Diaz E.A."/>
            <person name="Tejas-Delatorre P.J."/>
            <person name="Torres-Carro S.E."/>
            <person name="Tristani-Rodriguez M."/>
            <person name="Vazquez E."/>
            <person name="Molloy S.D."/>
            <person name="Garlena R.A."/>
            <person name="Russell D.A."/>
            <person name="Jacobs-Sera D."/>
            <person name="Hatfull G.F."/>
        </authorList>
    </citation>
    <scope>NUCLEOTIDE SEQUENCE [LARGE SCALE GENOMIC DNA]</scope>
</reference>
<keyword evidence="2" id="KW-1185">Reference proteome</keyword>
<name>A0AAE9C208_9CAUD</name>
<dbReference type="KEGG" id="vg:70081189"/>
<proteinExistence type="predicted"/>
<sequence>MPKHSKPVEVDDRGLPYLDHTTIEIFGDRQSGKTEALCRYAFFDLVLERRRVLYAGWTHAMVQERIRAIWDYIQLSPDAGDWKMYNSSSRREIWNTKTDAVLFFTSYNSPGRPICVDTFLMDDVNLLIENKGRQKYEDMLISARFTLLKSANPKLVVTSCG</sequence>
<dbReference type="GeneID" id="70081189"/>
<dbReference type="RefSeq" id="YP_010246635.1">
    <property type="nucleotide sequence ID" value="NC_060136.1"/>
</dbReference>
<accession>A0AAE9C208</accession>